<dbReference type="SMART" id="SM00762">
    <property type="entry name" value="Cog4"/>
    <property type="match status" value="1"/>
</dbReference>
<dbReference type="OMA" id="RASECQQ"/>
<evidence type="ECO:0000256" key="4">
    <source>
        <dbReference type="ARBA" id="ARBA00022448"/>
    </source>
</evidence>
<dbReference type="PANTHER" id="PTHR24016">
    <property type="entry name" value="CONSERVED OLIGOMERIC GOLGI COMPLEX SUBUNIT 4"/>
    <property type="match status" value="1"/>
</dbReference>
<dbReference type="InterPro" id="IPR048684">
    <property type="entry name" value="COG4_C"/>
</dbReference>
<name>Q6CKT8_KLULA</name>
<dbReference type="AlphaFoldDB" id="Q6CKT8"/>
<keyword evidence="5" id="KW-0653">Protein transport</keyword>
<dbReference type="PANTHER" id="PTHR24016:SF0">
    <property type="entry name" value="CONSERVED OLIGOMERIC GOLGI COMPLEX SUBUNIT 4"/>
    <property type="match status" value="1"/>
</dbReference>
<dbReference type="PaxDb" id="284590-Q6CKT8"/>
<dbReference type="Proteomes" id="UP000000598">
    <property type="component" value="Chromosome F"/>
</dbReference>
<dbReference type="Gene3D" id="1.20.58.1970">
    <property type="match status" value="1"/>
</dbReference>
<dbReference type="STRING" id="284590.Q6CKT8"/>
<evidence type="ECO:0000256" key="5">
    <source>
        <dbReference type="ARBA" id="ARBA00022927"/>
    </source>
</evidence>
<gene>
    <name evidence="10" type="ORF">KLLA0_F08184g</name>
</gene>
<dbReference type="GO" id="GO:0000139">
    <property type="term" value="C:Golgi membrane"/>
    <property type="evidence" value="ECO:0007669"/>
    <property type="project" value="UniProtKB-SubCell"/>
</dbReference>
<sequence length="767" mass="88605">MEIDEFQLDSKLSKFENLSGKLSTKSQLPKLLHLIEADYSQTSNALNNYIKGSNNKINKSVRSLELGKTNLTSTLSFFHEALESLSNSNVQSISISNRLNSIKDEADHINQLADFVDSVKLLKNNLKIINDALDTKEPNYPMIAQCIYEIDQLPDSIIHSQFVQRCVPTSELPDPPVQLIDKWKTHLCKVFSDRFTRATRDVDVGTLTECFKLFPKIGASDLGIDLYSKYICDNIAQQSRTLMTHTSGDPLFYSKSTLHLFKIVSTMINDHSKIILQSYSTDFMLEIMQKVQLETDLQACLIWDTFTDDVSLDKVFASLQDNNDMRTLQAIILQFSNFLQNWSMYCQFFSMKWLQFTNGSVDPIKIVPCLTSGKFNSKLQDNIDTFHALTIHYTTYCFKSSLKTSCMPNLNDSLDITLSQNTESNQQIISPVLEDLAILIKSYLVWTLNSGQTELVTKSLDSISQMIQNEYLISFVQSSLTKLIPRLTPALRLQKYISAPNYPMDTQSKFTSQFAAFNLKETDMESVLHLHHYIVYLNTISTNESIFKDLFENEIIKINPHFLIDNFKFNNEHELVKGKLLSVLQYILDNNKKLWNWAIMMLYQNVLQENLHRLLSVLFQRNTEFLSTLQDFEDFEKLHKFVEEWNKLLTPYKQVLSAASFNNLLTTIVKDVCPIIENKFLSLQFNELGSIKIEKQLSIVIKTISMDNYQLREWFKKLTQMCLLLGFEDDQFDSSTQDLKDDVLNSLNWLLTSSERISIRQQRIDKR</sequence>
<evidence type="ECO:0000256" key="1">
    <source>
        <dbReference type="ARBA" id="ARBA00004395"/>
    </source>
</evidence>
<evidence type="ECO:0000256" key="6">
    <source>
        <dbReference type="ARBA" id="ARBA00023034"/>
    </source>
</evidence>
<evidence type="ECO:0000256" key="2">
    <source>
        <dbReference type="ARBA" id="ARBA00009215"/>
    </source>
</evidence>
<evidence type="ECO:0000256" key="7">
    <source>
        <dbReference type="ARBA" id="ARBA00023136"/>
    </source>
</evidence>
<dbReference type="Pfam" id="PF20662">
    <property type="entry name" value="COG4_C"/>
    <property type="match status" value="1"/>
</dbReference>
<proteinExistence type="inferred from homology"/>
<keyword evidence="4" id="KW-0813">Transport</keyword>
<accession>Q6CKT8</accession>
<evidence type="ECO:0000313" key="11">
    <source>
        <dbReference type="Proteomes" id="UP000000598"/>
    </source>
</evidence>
<dbReference type="InterPro" id="IPR048682">
    <property type="entry name" value="COG4"/>
</dbReference>
<dbReference type="EMBL" id="CR382126">
    <property type="protein sequence ID" value="CAG98159.1"/>
    <property type="molecule type" value="Genomic_DNA"/>
</dbReference>
<evidence type="ECO:0000313" key="10">
    <source>
        <dbReference type="EMBL" id="CAG98159.1"/>
    </source>
</evidence>
<dbReference type="Pfam" id="PF20663">
    <property type="entry name" value="COG4_N"/>
    <property type="match status" value="1"/>
</dbReference>
<dbReference type="GO" id="GO:0015031">
    <property type="term" value="P:protein transport"/>
    <property type="evidence" value="ECO:0007669"/>
    <property type="project" value="UniProtKB-KW"/>
</dbReference>
<keyword evidence="6" id="KW-0333">Golgi apparatus</keyword>
<dbReference type="InterPro" id="IPR048680">
    <property type="entry name" value="COG4_N"/>
</dbReference>
<dbReference type="InParanoid" id="Q6CKT8"/>
<feature type="domain" description="COG4 transport protein middle alpha-helical bundle" evidence="9">
    <location>
        <begin position="180"/>
        <end position="481"/>
    </location>
</feature>
<dbReference type="InterPro" id="IPR013167">
    <property type="entry name" value="COG4_M"/>
</dbReference>
<dbReference type="Pfam" id="PF08318">
    <property type="entry name" value="COG4_m"/>
    <property type="match status" value="1"/>
</dbReference>
<organism evidence="10 11">
    <name type="scientific">Kluyveromyces lactis (strain ATCC 8585 / CBS 2359 / DSM 70799 / NBRC 1267 / NRRL Y-1140 / WM37)</name>
    <name type="common">Yeast</name>
    <name type="synonym">Candida sphaerica</name>
    <dbReference type="NCBI Taxonomy" id="284590"/>
    <lineage>
        <taxon>Eukaryota</taxon>
        <taxon>Fungi</taxon>
        <taxon>Dikarya</taxon>
        <taxon>Ascomycota</taxon>
        <taxon>Saccharomycotina</taxon>
        <taxon>Saccharomycetes</taxon>
        <taxon>Saccharomycetales</taxon>
        <taxon>Saccharomycetaceae</taxon>
        <taxon>Kluyveromyces</taxon>
    </lineage>
</organism>
<dbReference type="eggNOG" id="KOG0412">
    <property type="taxonomic scope" value="Eukaryota"/>
</dbReference>
<protein>
    <recommendedName>
        <fullName evidence="3">Conserved oligomeric Golgi complex subunit 4</fullName>
    </recommendedName>
    <alternativeName>
        <fullName evidence="8">Component of oligomeric Golgi complex 4</fullName>
    </alternativeName>
</protein>
<reference evidence="10 11" key="1">
    <citation type="journal article" date="2004" name="Nature">
        <title>Genome evolution in yeasts.</title>
        <authorList>
            <consortium name="Genolevures"/>
            <person name="Dujon B."/>
            <person name="Sherman D."/>
            <person name="Fischer G."/>
            <person name="Durrens P."/>
            <person name="Casaregola S."/>
            <person name="Lafontaine I."/>
            <person name="de Montigny J."/>
            <person name="Marck C."/>
            <person name="Neuveglise C."/>
            <person name="Talla E."/>
            <person name="Goffard N."/>
            <person name="Frangeul L."/>
            <person name="Aigle M."/>
            <person name="Anthouard V."/>
            <person name="Babour A."/>
            <person name="Barbe V."/>
            <person name="Barnay S."/>
            <person name="Blanchin S."/>
            <person name="Beckerich J.M."/>
            <person name="Beyne E."/>
            <person name="Bleykasten C."/>
            <person name="Boisrame A."/>
            <person name="Boyer J."/>
            <person name="Cattolico L."/>
            <person name="Confanioleri F."/>
            <person name="de Daruvar A."/>
            <person name="Despons L."/>
            <person name="Fabre E."/>
            <person name="Fairhead C."/>
            <person name="Ferry-Dumazet H."/>
            <person name="Groppi A."/>
            <person name="Hantraye F."/>
            <person name="Hennequin C."/>
            <person name="Jauniaux N."/>
            <person name="Joyet P."/>
            <person name="Kachouri R."/>
            <person name="Kerrest A."/>
            <person name="Koszul R."/>
            <person name="Lemaire M."/>
            <person name="Lesur I."/>
            <person name="Ma L."/>
            <person name="Muller H."/>
            <person name="Nicaud J.M."/>
            <person name="Nikolski M."/>
            <person name="Oztas S."/>
            <person name="Ozier-Kalogeropoulos O."/>
            <person name="Pellenz S."/>
            <person name="Potier S."/>
            <person name="Richard G.F."/>
            <person name="Straub M.L."/>
            <person name="Suleau A."/>
            <person name="Swennene D."/>
            <person name="Tekaia F."/>
            <person name="Wesolowski-Louvel M."/>
            <person name="Westhof E."/>
            <person name="Wirth B."/>
            <person name="Zeniou-Meyer M."/>
            <person name="Zivanovic I."/>
            <person name="Bolotin-Fukuhara M."/>
            <person name="Thierry A."/>
            <person name="Bouchier C."/>
            <person name="Caudron B."/>
            <person name="Scarpelli C."/>
            <person name="Gaillardin C."/>
            <person name="Weissenbach J."/>
            <person name="Wincker P."/>
            <person name="Souciet J.L."/>
        </authorList>
    </citation>
    <scope>NUCLEOTIDE SEQUENCE [LARGE SCALE GENOMIC DNA]</scope>
    <source>
        <strain evidence="11">ATCC 8585 / CBS 2359 / DSM 70799 / NBRC 1267 / NRRL Y-1140 / WM37</strain>
    </source>
</reference>
<dbReference type="HOGENOM" id="CLU_014853_3_0_1"/>
<dbReference type="KEGG" id="kla:KLLA0_F08184g"/>
<evidence type="ECO:0000256" key="8">
    <source>
        <dbReference type="ARBA" id="ARBA00031340"/>
    </source>
</evidence>
<comment type="subcellular location">
    <subcellularLocation>
        <location evidence="1">Golgi apparatus membrane</location>
        <topology evidence="1">Peripheral membrane protein</topology>
    </subcellularLocation>
</comment>
<dbReference type="FunCoup" id="Q6CKT8">
    <property type="interactions" value="854"/>
</dbReference>
<comment type="similarity">
    <text evidence="2">Belongs to the COG4 family.</text>
</comment>
<evidence type="ECO:0000259" key="9">
    <source>
        <dbReference type="SMART" id="SM00762"/>
    </source>
</evidence>
<keyword evidence="7" id="KW-0472">Membrane</keyword>
<evidence type="ECO:0000256" key="3">
    <source>
        <dbReference type="ARBA" id="ARBA00020975"/>
    </source>
</evidence>
<keyword evidence="11" id="KW-1185">Reference proteome</keyword>